<evidence type="ECO:0000256" key="1">
    <source>
        <dbReference type="SAM" id="Coils"/>
    </source>
</evidence>
<accession>A0A4P9VW34</accession>
<dbReference type="EMBL" id="ML001334">
    <property type="protein sequence ID" value="RKO83352.1"/>
    <property type="molecule type" value="Genomic_DNA"/>
</dbReference>
<dbReference type="Proteomes" id="UP000269721">
    <property type="component" value="Unassembled WGS sequence"/>
</dbReference>
<keyword evidence="1" id="KW-0175">Coiled coil</keyword>
<name>A0A4P9VW34_9FUNG</name>
<protein>
    <submittedName>
        <fullName evidence="2">Uncharacterized protein</fullName>
    </submittedName>
</protein>
<keyword evidence="3" id="KW-1185">Reference proteome</keyword>
<dbReference type="AlphaFoldDB" id="A0A4P9VW34"/>
<reference evidence="3" key="1">
    <citation type="journal article" date="2018" name="Nat. Microbiol.">
        <title>Leveraging single-cell genomics to expand the fungal tree of life.</title>
        <authorList>
            <person name="Ahrendt S.R."/>
            <person name="Quandt C.A."/>
            <person name="Ciobanu D."/>
            <person name="Clum A."/>
            <person name="Salamov A."/>
            <person name="Andreopoulos B."/>
            <person name="Cheng J.F."/>
            <person name="Woyke T."/>
            <person name="Pelin A."/>
            <person name="Henrissat B."/>
            <person name="Reynolds N.K."/>
            <person name="Benny G.L."/>
            <person name="Smith M.E."/>
            <person name="James T.Y."/>
            <person name="Grigoriev I.V."/>
        </authorList>
    </citation>
    <scope>NUCLEOTIDE SEQUENCE [LARGE SCALE GENOMIC DNA]</scope>
</reference>
<feature type="coiled-coil region" evidence="1">
    <location>
        <begin position="42"/>
        <end position="90"/>
    </location>
</feature>
<evidence type="ECO:0000313" key="3">
    <source>
        <dbReference type="Proteomes" id="UP000269721"/>
    </source>
</evidence>
<organism evidence="2 3">
    <name type="scientific">Blyttiomyces helicus</name>
    <dbReference type="NCBI Taxonomy" id="388810"/>
    <lineage>
        <taxon>Eukaryota</taxon>
        <taxon>Fungi</taxon>
        <taxon>Fungi incertae sedis</taxon>
        <taxon>Chytridiomycota</taxon>
        <taxon>Chytridiomycota incertae sedis</taxon>
        <taxon>Chytridiomycetes</taxon>
        <taxon>Chytridiomycetes incertae sedis</taxon>
        <taxon>Blyttiomyces</taxon>
    </lineage>
</organism>
<sequence length="121" mass="13973">MPTDRENVLETTLYYERAAAQRYKNRAEAAHQQTLLTLHKERRANQQALQQAQLEIVDLQQERLAIKLLLQDAQSDNDELRAQLSRINSQLIPRPLPGEYNQAVADAMQEHHNHAREPVQG</sequence>
<gene>
    <name evidence="2" type="ORF">BDK51DRAFT_27263</name>
</gene>
<evidence type="ECO:0000313" key="2">
    <source>
        <dbReference type="EMBL" id="RKO83352.1"/>
    </source>
</evidence>
<proteinExistence type="predicted"/>